<evidence type="ECO:0000256" key="1">
    <source>
        <dbReference type="SAM" id="MobiDB-lite"/>
    </source>
</evidence>
<gene>
    <name evidence="2" type="ORF">K0M31_001800</name>
</gene>
<feature type="compositionally biased region" description="Basic and acidic residues" evidence="1">
    <location>
        <begin position="110"/>
        <end position="122"/>
    </location>
</feature>
<dbReference type="AlphaFoldDB" id="A0AA40GGI2"/>
<accession>A0AA40GGI2</accession>
<protein>
    <recommendedName>
        <fullName evidence="4">Endonuclease/exonuclease/phosphatase domain-containing protein</fullName>
    </recommendedName>
</protein>
<name>A0AA40GGI2_9HYME</name>
<sequence>MEDLKEMKKDRKQTRLIDYIIVKEDEGVNLIDRLEVVVRTESDHLPLRVQWTDGKGGEDKTEEKKGELWKMEWGALKPGKKMGKLNKIIKEAAGRTGMIRKRKAKPKQAWFDKDCKDKRKEV</sequence>
<reference evidence="2" key="1">
    <citation type="submission" date="2021-10" db="EMBL/GenBank/DDBJ databases">
        <title>Melipona bicolor Genome sequencing and assembly.</title>
        <authorList>
            <person name="Araujo N.S."/>
            <person name="Arias M.C."/>
        </authorList>
    </citation>
    <scope>NUCLEOTIDE SEQUENCE</scope>
    <source>
        <strain evidence="2">USP_2M_L1-L4_2017</strain>
        <tissue evidence="2">Whole body</tissue>
    </source>
</reference>
<organism evidence="2 3">
    <name type="scientific">Melipona bicolor</name>
    <dbReference type="NCBI Taxonomy" id="60889"/>
    <lineage>
        <taxon>Eukaryota</taxon>
        <taxon>Metazoa</taxon>
        <taxon>Ecdysozoa</taxon>
        <taxon>Arthropoda</taxon>
        <taxon>Hexapoda</taxon>
        <taxon>Insecta</taxon>
        <taxon>Pterygota</taxon>
        <taxon>Neoptera</taxon>
        <taxon>Endopterygota</taxon>
        <taxon>Hymenoptera</taxon>
        <taxon>Apocrita</taxon>
        <taxon>Aculeata</taxon>
        <taxon>Apoidea</taxon>
        <taxon>Anthophila</taxon>
        <taxon>Apidae</taxon>
        <taxon>Melipona</taxon>
    </lineage>
</organism>
<evidence type="ECO:0008006" key="4">
    <source>
        <dbReference type="Google" id="ProtNLM"/>
    </source>
</evidence>
<dbReference type="Proteomes" id="UP001177670">
    <property type="component" value="Unassembled WGS sequence"/>
</dbReference>
<feature type="region of interest" description="Disordered" evidence="1">
    <location>
        <begin position="99"/>
        <end position="122"/>
    </location>
</feature>
<dbReference type="EMBL" id="JAHYIQ010000001">
    <property type="protein sequence ID" value="KAK1137287.1"/>
    <property type="molecule type" value="Genomic_DNA"/>
</dbReference>
<evidence type="ECO:0000313" key="2">
    <source>
        <dbReference type="EMBL" id="KAK1137287.1"/>
    </source>
</evidence>
<comment type="caution">
    <text evidence="2">The sequence shown here is derived from an EMBL/GenBank/DDBJ whole genome shotgun (WGS) entry which is preliminary data.</text>
</comment>
<keyword evidence="3" id="KW-1185">Reference proteome</keyword>
<evidence type="ECO:0000313" key="3">
    <source>
        <dbReference type="Proteomes" id="UP001177670"/>
    </source>
</evidence>
<proteinExistence type="predicted"/>